<accession>A0A1F6CD84</accession>
<dbReference type="GO" id="GO:0003677">
    <property type="term" value="F:DNA binding"/>
    <property type="evidence" value="ECO:0007669"/>
    <property type="project" value="InterPro"/>
</dbReference>
<dbReference type="Proteomes" id="UP000178606">
    <property type="component" value="Unassembled WGS sequence"/>
</dbReference>
<dbReference type="EMBL" id="MFKF01000273">
    <property type="protein sequence ID" value="OGG47116.1"/>
    <property type="molecule type" value="Genomic_DNA"/>
</dbReference>
<evidence type="ECO:0000313" key="2">
    <source>
        <dbReference type="EMBL" id="OGG47116.1"/>
    </source>
</evidence>
<dbReference type="InterPro" id="IPR010982">
    <property type="entry name" value="Lambda_DNA-bd_dom_sf"/>
</dbReference>
<evidence type="ECO:0000259" key="1">
    <source>
        <dbReference type="PROSITE" id="PS50943"/>
    </source>
</evidence>
<organism evidence="2 3">
    <name type="scientific">Handelsmanbacteria sp. (strain RIFCSPLOWO2_12_FULL_64_10)</name>
    <dbReference type="NCBI Taxonomy" id="1817868"/>
    <lineage>
        <taxon>Bacteria</taxon>
        <taxon>Candidatus Handelsmaniibacteriota</taxon>
    </lineage>
</organism>
<dbReference type="PROSITE" id="PS50943">
    <property type="entry name" value="HTH_CROC1"/>
    <property type="match status" value="1"/>
</dbReference>
<feature type="domain" description="HTH cro/C1-type" evidence="1">
    <location>
        <begin position="1"/>
        <end position="52"/>
    </location>
</feature>
<dbReference type="SMART" id="SM00530">
    <property type="entry name" value="HTH_XRE"/>
    <property type="match status" value="1"/>
</dbReference>
<protein>
    <recommendedName>
        <fullName evidence="1">HTH cro/C1-type domain-containing protein</fullName>
    </recommendedName>
</protein>
<dbReference type="CDD" id="cd00093">
    <property type="entry name" value="HTH_XRE"/>
    <property type="match status" value="1"/>
</dbReference>
<sequence length="152" mass="16824">MRAQRDWTQADLAQRLAASRVAVSHFEIGLAVPSERTILLLAGLFKLAPGDLVAGTDYPVAKTERLPPSAPCYTEVELRLALLHRDLYWLTQLAPGTERRRLATELAARWASEFTNLEGEALDRQERASVKAAALRLQEVLTAELVQHPASV</sequence>
<dbReference type="Gene3D" id="1.10.260.40">
    <property type="entry name" value="lambda repressor-like DNA-binding domains"/>
    <property type="match status" value="1"/>
</dbReference>
<dbReference type="InterPro" id="IPR001387">
    <property type="entry name" value="Cro/C1-type_HTH"/>
</dbReference>
<gene>
    <name evidence="2" type="ORF">A3F84_23710</name>
</gene>
<reference evidence="2 3" key="1">
    <citation type="journal article" date="2016" name="Nat. Commun.">
        <title>Thousands of microbial genomes shed light on interconnected biogeochemical processes in an aquifer system.</title>
        <authorList>
            <person name="Anantharaman K."/>
            <person name="Brown C.T."/>
            <person name="Hug L.A."/>
            <person name="Sharon I."/>
            <person name="Castelle C.J."/>
            <person name="Probst A.J."/>
            <person name="Thomas B.C."/>
            <person name="Singh A."/>
            <person name="Wilkins M.J."/>
            <person name="Karaoz U."/>
            <person name="Brodie E.L."/>
            <person name="Williams K.H."/>
            <person name="Hubbard S.S."/>
            <person name="Banfield J.F."/>
        </authorList>
    </citation>
    <scope>NUCLEOTIDE SEQUENCE [LARGE SCALE GENOMIC DNA]</scope>
    <source>
        <strain evidence="3">RIFCSPLOWO2_12_FULL_64_10</strain>
    </source>
</reference>
<proteinExistence type="predicted"/>
<dbReference type="Pfam" id="PF13560">
    <property type="entry name" value="HTH_31"/>
    <property type="match status" value="1"/>
</dbReference>
<comment type="caution">
    <text evidence="2">The sequence shown here is derived from an EMBL/GenBank/DDBJ whole genome shotgun (WGS) entry which is preliminary data.</text>
</comment>
<evidence type="ECO:0000313" key="3">
    <source>
        <dbReference type="Proteomes" id="UP000178606"/>
    </source>
</evidence>
<dbReference type="AlphaFoldDB" id="A0A1F6CD84"/>
<name>A0A1F6CD84_HANXR</name>
<dbReference type="SUPFAM" id="SSF47413">
    <property type="entry name" value="lambda repressor-like DNA-binding domains"/>
    <property type="match status" value="1"/>
</dbReference>